<name>A0A0F2LQT6_SPOSC</name>
<sequence length="84" mass="9613">MAVDSECPSVMSVIAHRIVPSKRQNKPKAETRTSILIDLRGRHPSAKRPSCSRKPRDFPEHHNVRICQDERTQKNSLPSFRAPK</sequence>
<evidence type="ECO:0000256" key="1">
    <source>
        <dbReference type="SAM" id="MobiDB-lite"/>
    </source>
</evidence>
<dbReference type="RefSeq" id="XP_016582594.1">
    <property type="nucleotide sequence ID" value="XM_016727596.1"/>
</dbReference>
<evidence type="ECO:0000313" key="3">
    <source>
        <dbReference type="Proteomes" id="UP000033710"/>
    </source>
</evidence>
<dbReference type="KEGG" id="ssck:SPSK_00636"/>
<dbReference type="Proteomes" id="UP000033710">
    <property type="component" value="Unassembled WGS sequence"/>
</dbReference>
<proteinExistence type="predicted"/>
<reference evidence="2 3" key="2">
    <citation type="journal article" date="2015" name="Eukaryot. Cell">
        <title>Asexual propagation of a virulent clone complex in a human and feline outbreak of sporotrichosis.</title>
        <authorList>
            <person name="Teixeira Mde M."/>
            <person name="Rodrigues A.M."/>
            <person name="Tsui C.K."/>
            <person name="de Almeida L.G."/>
            <person name="Van Diepeningen A.D."/>
            <person name="van den Ende B.G."/>
            <person name="Fernandes G.F."/>
            <person name="Kano R."/>
            <person name="Hamelin R.C."/>
            <person name="Lopes-Bezerra L.M."/>
            <person name="Vasconcelos A.T."/>
            <person name="de Hoog S."/>
            <person name="de Camargo Z.P."/>
            <person name="Felipe M.S."/>
        </authorList>
    </citation>
    <scope>NUCLEOTIDE SEQUENCE [LARGE SCALE GENOMIC DNA]</scope>
    <source>
        <strain evidence="2 3">1099-18</strain>
    </source>
</reference>
<dbReference type="GeneID" id="27662873"/>
<gene>
    <name evidence="2" type="ORF">SPSK_00636</name>
</gene>
<feature type="compositionally biased region" description="Basic residues" evidence="1">
    <location>
        <begin position="42"/>
        <end position="53"/>
    </location>
</feature>
<evidence type="ECO:0000313" key="2">
    <source>
        <dbReference type="EMBL" id="KJR79918.1"/>
    </source>
</evidence>
<comment type="caution">
    <text evidence="2">The sequence shown here is derived from an EMBL/GenBank/DDBJ whole genome shotgun (WGS) entry which is preliminary data.</text>
</comment>
<feature type="compositionally biased region" description="Basic and acidic residues" evidence="1">
    <location>
        <begin position="54"/>
        <end position="73"/>
    </location>
</feature>
<organism evidence="2 3">
    <name type="scientific">Sporothrix schenckii 1099-18</name>
    <dbReference type="NCBI Taxonomy" id="1397361"/>
    <lineage>
        <taxon>Eukaryota</taxon>
        <taxon>Fungi</taxon>
        <taxon>Dikarya</taxon>
        <taxon>Ascomycota</taxon>
        <taxon>Pezizomycotina</taxon>
        <taxon>Sordariomycetes</taxon>
        <taxon>Sordariomycetidae</taxon>
        <taxon>Ophiostomatales</taxon>
        <taxon>Ophiostomataceae</taxon>
        <taxon>Sporothrix</taxon>
    </lineage>
</organism>
<dbReference type="EMBL" id="AXCR01000012">
    <property type="protein sequence ID" value="KJR79918.1"/>
    <property type="molecule type" value="Genomic_DNA"/>
</dbReference>
<feature type="region of interest" description="Disordered" evidence="1">
    <location>
        <begin position="21"/>
        <end position="84"/>
    </location>
</feature>
<dbReference type="AlphaFoldDB" id="A0A0F2LQT6"/>
<reference evidence="2 3" key="1">
    <citation type="journal article" date="2014" name="BMC Genomics">
        <title>Comparative genomics of the major fungal agents of human and animal Sporotrichosis: Sporothrix schenckii and Sporothrix brasiliensis.</title>
        <authorList>
            <person name="Teixeira M.M."/>
            <person name="de Almeida L.G."/>
            <person name="Kubitschek-Barreira P."/>
            <person name="Alves F.L."/>
            <person name="Kioshima E.S."/>
            <person name="Abadio A.K."/>
            <person name="Fernandes L."/>
            <person name="Derengowski L.S."/>
            <person name="Ferreira K.S."/>
            <person name="Souza R.C."/>
            <person name="Ruiz J.C."/>
            <person name="de Andrade N.C."/>
            <person name="Paes H.C."/>
            <person name="Nicola A.M."/>
            <person name="Albuquerque P."/>
            <person name="Gerber A.L."/>
            <person name="Martins V.P."/>
            <person name="Peconick L.D."/>
            <person name="Neto A.V."/>
            <person name="Chaucanez C.B."/>
            <person name="Silva P.A."/>
            <person name="Cunha O.L."/>
            <person name="de Oliveira F.F."/>
            <person name="dos Santos T.C."/>
            <person name="Barros A.L."/>
            <person name="Soares M.A."/>
            <person name="de Oliveira L.M."/>
            <person name="Marini M.M."/>
            <person name="Villalobos-Duno H."/>
            <person name="Cunha M.M."/>
            <person name="de Hoog S."/>
            <person name="da Silveira J.F."/>
            <person name="Henrissat B."/>
            <person name="Nino-Vega G.A."/>
            <person name="Cisalpino P.S."/>
            <person name="Mora-Montes H.M."/>
            <person name="Almeida S.R."/>
            <person name="Stajich J.E."/>
            <person name="Lopes-Bezerra L.M."/>
            <person name="Vasconcelos A.T."/>
            <person name="Felipe M.S."/>
        </authorList>
    </citation>
    <scope>NUCLEOTIDE SEQUENCE [LARGE SCALE GENOMIC DNA]</scope>
    <source>
        <strain evidence="2 3">1099-18</strain>
    </source>
</reference>
<protein>
    <submittedName>
        <fullName evidence="2">Uncharacterized protein</fullName>
    </submittedName>
</protein>
<dbReference type="VEuPathDB" id="FungiDB:SPSK_00636"/>
<accession>A0A0F2LQT6</accession>